<keyword evidence="5" id="KW-1003">Cell membrane</keyword>
<dbReference type="GO" id="GO:0005905">
    <property type="term" value="C:clathrin-coated pit"/>
    <property type="evidence" value="ECO:0007669"/>
    <property type="project" value="UniProtKB-KW"/>
</dbReference>
<feature type="disulfide bond" evidence="27">
    <location>
        <begin position="2538"/>
        <end position="2550"/>
    </location>
</feature>
<feature type="disulfide bond" evidence="27">
    <location>
        <begin position="3705"/>
        <end position="3717"/>
    </location>
</feature>
<feature type="repeat" description="LDL-receptor class B" evidence="28">
    <location>
        <begin position="380"/>
        <end position="424"/>
    </location>
</feature>
<feature type="disulfide bond" evidence="27">
    <location>
        <begin position="3384"/>
        <end position="3396"/>
    </location>
</feature>
<dbReference type="FunCoup" id="D6WSD9">
    <property type="interactions" value="226"/>
</dbReference>
<feature type="domain" description="EGF-like" evidence="32">
    <location>
        <begin position="4302"/>
        <end position="4337"/>
    </location>
</feature>
<proteinExistence type="inferred from homology"/>
<feature type="disulfide bond" evidence="27">
    <location>
        <begin position="1058"/>
        <end position="1073"/>
    </location>
</feature>
<dbReference type="SUPFAM" id="SSF57184">
    <property type="entry name" value="Growth factor receptor domain"/>
    <property type="match status" value="1"/>
</dbReference>
<feature type="repeat" description="LDL-receptor class B" evidence="28">
    <location>
        <begin position="3119"/>
        <end position="3161"/>
    </location>
</feature>
<dbReference type="Proteomes" id="UP000007266">
    <property type="component" value="Linkage group 7"/>
</dbReference>
<feature type="repeat" description="LDL-receptor class B" evidence="28">
    <location>
        <begin position="2044"/>
        <end position="2086"/>
    </location>
</feature>
<feature type="disulfide bond" evidence="27">
    <location>
        <begin position="2639"/>
        <end position="2654"/>
    </location>
</feature>
<comment type="subcellular location">
    <subcellularLocation>
        <location evidence="1">Apical cell membrane</location>
        <topology evidence="1">Single-pass type I membrane protein</topology>
    </subcellularLocation>
    <subcellularLocation>
        <location evidence="3">Cell projection</location>
        <location evidence="3">Axon</location>
    </subcellularLocation>
    <subcellularLocation>
        <location evidence="2">Cell projection</location>
        <location evidence="2">Dendrite</location>
    </subcellularLocation>
    <subcellularLocation>
        <location evidence="22">Membrane</location>
        <location evidence="22">Coated pit</location>
    </subcellularLocation>
</comment>
<dbReference type="FunFam" id="4.10.400.10:FF:000002">
    <property type="entry name" value="Low-density lipoprotein receptor-related protein 1"/>
    <property type="match status" value="1"/>
</dbReference>
<evidence type="ECO:0000256" key="5">
    <source>
        <dbReference type="ARBA" id="ARBA00022475"/>
    </source>
</evidence>
<dbReference type="PROSITE" id="PS01187">
    <property type="entry name" value="EGF_CA"/>
    <property type="match status" value="2"/>
</dbReference>
<feature type="disulfide bond" evidence="27">
    <location>
        <begin position="1099"/>
        <end position="1114"/>
    </location>
</feature>
<feature type="disulfide bond" evidence="27">
    <location>
        <begin position="3391"/>
        <end position="3409"/>
    </location>
</feature>
<dbReference type="InterPro" id="IPR000152">
    <property type="entry name" value="EGF-type_Asp/Asn_hydroxyl_site"/>
</dbReference>
<feature type="repeat" description="LDL-receptor class B" evidence="28">
    <location>
        <begin position="3992"/>
        <end position="4035"/>
    </location>
</feature>
<keyword evidence="18 33" id="KW-0675">Receptor</keyword>
<feature type="disulfide bond" evidence="27">
    <location>
        <begin position="3608"/>
        <end position="3623"/>
    </location>
</feature>
<dbReference type="InterPro" id="IPR000033">
    <property type="entry name" value="LDLR_classB_rpt"/>
</dbReference>
<accession>D6WSD9</accession>
<dbReference type="GO" id="GO:0030424">
    <property type="term" value="C:axon"/>
    <property type="evidence" value="ECO:0007669"/>
    <property type="project" value="UniProtKB-SubCell"/>
</dbReference>
<keyword evidence="20" id="KW-0325">Glycoprotein</keyword>
<feature type="disulfide bond" evidence="27">
    <location>
        <begin position="3514"/>
        <end position="3532"/>
    </location>
</feature>
<feature type="domain" description="EGF-like" evidence="32">
    <location>
        <begin position="199"/>
        <end position="236"/>
    </location>
</feature>
<feature type="disulfide bond" evidence="26">
    <location>
        <begin position="4231"/>
        <end position="4240"/>
    </location>
</feature>
<feature type="repeat" description="LDL-receptor class B" evidence="28">
    <location>
        <begin position="3162"/>
        <end position="3205"/>
    </location>
</feature>
<dbReference type="STRING" id="7070.D6WSD9"/>
<evidence type="ECO:0000256" key="22">
    <source>
        <dbReference type="ARBA" id="ARBA00037878"/>
    </source>
</evidence>
<feature type="disulfide bond" evidence="27">
    <location>
        <begin position="3747"/>
        <end position="3759"/>
    </location>
</feature>
<feature type="disulfide bond" evidence="27">
    <location>
        <begin position="3673"/>
        <end position="3691"/>
    </location>
</feature>
<dbReference type="InterPro" id="IPR000742">
    <property type="entry name" value="EGF"/>
</dbReference>
<feature type="disulfide bond" evidence="27">
    <location>
        <begin position="2716"/>
        <end position="2734"/>
    </location>
</feature>
<dbReference type="PROSITE" id="PS00010">
    <property type="entry name" value="ASX_HYDROXYL"/>
    <property type="match status" value="2"/>
</dbReference>
<comment type="caution">
    <text evidence="26">Lacks conserved residue(s) required for the propagation of feature annotation.</text>
</comment>
<feature type="disulfide bond" evidence="27">
    <location>
        <begin position="2728"/>
        <end position="2743"/>
    </location>
</feature>
<dbReference type="FunFam" id="4.10.400.10:FF:000034">
    <property type="entry name" value="Low-density lipoprotein receptor-related protein 2"/>
    <property type="match status" value="2"/>
</dbReference>
<evidence type="ECO:0000256" key="28">
    <source>
        <dbReference type="PROSITE-ProRule" id="PRU00461"/>
    </source>
</evidence>
<name>D6WSD9_TRICA</name>
<dbReference type="InterPro" id="IPR056588">
    <property type="entry name" value="EGF_LRP2"/>
</dbReference>
<reference evidence="33 34" key="1">
    <citation type="journal article" date="2008" name="Nature">
        <title>The genome of the model beetle and pest Tribolium castaneum.</title>
        <authorList>
            <consortium name="Tribolium Genome Sequencing Consortium"/>
            <person name="Richards S."/>
            <person name="Gibbs R.A."/>
            <person name="Weinstock G.M."/>
            <person name="Brown S.J."/>
            <person name="Denell R."/>
            <person name="Beeman R.W."/>
            <person name="Gibbs R."/>
            <person name="Beeman R.W."/>
            <person name="Brown S.J."/>
            <person name="Bucher G."/>
            <person name="Friedrich M."/>
            <person name="Grimmelikhuijzen C.J."/>
            <person name="Klingler M."/>
            <person name="Lorenzen M."/>
            <person name="Richards S."/>
            <person name="Roth S."/>
            <person name="Schroder R."/>
            <person name="Tautz D."/>
            <person name="Zdobnov E.M."/>
            <person name="Muzny D."/>
            <person name="Gibbs R.A."/>
            <person name="Weinstock G.M."/>
            <person name="Attaway T."/>
            <person name="Bell S."/>
            <person name="Buhay C.J."/>
            <person name="Chandrabose M.N."/>
            <person name="Chavez D."/>
            <person name="Clerk-Blankenburg K.P."/>
            <person name="Cree A."/>
            <person name="Dao M."/>
            <person name="Davis C."/>
            <person name="Chacko J."/>
            <person name="Dinh H."/>
            <person name="Dugan-Rocha S."/>
            <person name="Fowler G."/>
            <person name="Garner T.T."/>
            <person name="Garnes J."/>
            <person name="Gnirke A."/>
            <person name="Hawes A."/>
            <person name="Hernandez J."/>
            <person name="Hines S."/>
            <person name="Holder M."/>
            <person name="Hume J."/>
            <person name="Jhangiani S.N."/>
            <person name="Joshi V."/>
            <person name="Khan Z.M."/>
            <person name="Jackson L."/>
            <person name="Kovar C."/>
            <person name="Kowis A."/>
            <person name="Lee S."/>
            <person name="Lewis L.R."/>
            <person name="Margolis J."/>
            <person name="Morgan M."/>
            <person name="Nazareth L.V."/>
            <person name="Nguyen N."/>
            <person name="Okwuonu G."/>
            <person name="Parker D."/>
            <person name="Richards S."/>
            <person name="Ruiz S.J."/>
            <person name="Santibanez J."/>
            <person name="Savard J."/>
            <person name="Scherer S.E."/>
            <person name="Schneider B."/>
            <person name="Sodergren E."/>
            <person name="Tautz D."/>
            <person name="Vattahil S."/>
            <person name="Villasana D."/>
            <person name="White C.S."/>
            <person name="Wright R."/>
            <person name="Park Y."/>
            <person name="Beeman R.W."/>
            <person name="Lord J."/>
            <person name="Oppert B."/>
            <person name="Lorenzen M."/>
            <person name="Brown S."/>
            <person name="Wang L."/>
            <person name="Savard J."/>
            <person name="Tautz D."/>
            <person name="Richards S."/>
            <person name="Weinstock G."/>
            <person name="Gibbs R.A."/>
            <person name="Liu Y."/>
            <person name="Worley K."/>
            <person name="Weinstock G."/>
            <person name="Elsik C.G."/>
            <person name="Reese J.T."/>
            <person name="Elhaik E."/>
            <person name="Landan G."/>
            <person name="Graur D."/>
            <person name="Arensburger P."/>
            <person name="Atkinson P."/>
            <person name="Beeman R.W."/>
            <person name="Beidler J."/>
            <person name="Brown S.J."/>
            <person name="Demuth J.P."/>
            <person name="Drury D.W."/>
            <person name="Du Y.Z."/>
            <person name="Fujiwara H."/>
            <person name="Lorenzen M."/>
            <person name="Maselli V."/>
            <person name="Osanai M."/>
            <person name="Park Y."/>
            <person name="Robertson H.M."/>
            <person name="Tu Z."/>
            <person name="Wang J.J."/>
            <person name="Wang S."/>
            <person name="Richards S."/>
            <person name="Song H."/>
            <person name="Zhang L."/>
            <person name="Sodergren E."/>
            <person name="Werner D."/>
            <person name="Stanke M."/>
            <person name="Morgenstern B."/>
            <person name="Solovyev V."/>
            <person name="Kosarev P."/>
            <person name="Brown G."/>
            <person name="Chen H.C."/>
            <person name="Ermolaeva O."/>
            <person name="Hlavina W."/>
            <person name="Kapustin Y."/>
            <person name="Kiryutin B."/>
            <person name="Kitts P."/>
            <person name="Maglott D."/>
            <person name="Pruitt K."/>
            <person name="Sapojnikov V."/>
            <person name="Souvorov A."/>
            <person name="Mackey A.J."/>
            <person name="Waterhouse R.M."/>
            <person name="Wyder S."/>
            <person name="Zdobnov E.M."/>
            <person name="Zdobnov E.M."/>
            <person name="Wyder S."/>
            <person name="Kriventseva E.V."/>
            <person name="Kadowaki T."/>
            <person name="Bork P."/>
            <person name="Aranda M."/>
            <person name="Bao R."/>
            <person name="Beermann A."/>
            <person name="Berns N."/>
            <person name="Bolognesi R."/>
            <person name="Bonneton F."/>
            <person name="Bopp D."/>
            <person name="Brown S.J."/>
            <person name="Bucher G."/>
            <person name="Butts T."/>
            <person name="Chaumot A."/>
            <person name="Denell R.E."/>
            <person name="Ferrier D.E."/>
            <person name="Friedrich M."/>
            <person name="Gordon C.M."/>
            <person name="Jindra M."/>
            <person name="Klingler M."/>
            <person name="Lan Q."/>
            <person name="Lattorff H.M."/>
            <person name="Laudet V."/>
            <person name="von Levetsow C."/>
            <person name="Liu Z."/>
            <person name="Lutz R."/>
            <person name="Lynch J.A."/>
            <person name="da Fonseca R.N."/>
            <person name="Posnien N."/>
            <person name="Reuter R."/>
            <person name="Roth S."/>
            <person name="Savard J."/>
            <person name="Schinko J.B."/>
            <person name="Schmitt C."/>
            <person name="Schoppmeier M."/>
            <person name="Schroder R."/>
            <person name="Shippy T.D."/>
            <person name="Simonnet F."/>
            <person name="Marques-Souza H."/>
            <person name="Tautz D."/>
            <person name="Tomoyasu Y."/>
            <person name="Trauner J."/>
            <person name="Van der Zee M."/>
            <person name="Vervoort M."/>
            <person name="Wittkopp N."/>
            <person name="Wimmer E.A."/>
            <person name="Yang X."/>
            <person name="Jones A.K."/>
            <person name="Sattelle D.B."/>
            <person name="Ebert P.R."/>
            <person name="Nelson D."/>
            <person name="Scott J.G."/>
            <person name="Beeman R.W."/>
            <person name="Muthukrishnan S."/>
            <person name="Kramer K.J."/>
            <person name="Arakane Y."/>
            <person name="Beeman R.W."/>
            <person name="Zhu Q."/>
            <person name="Hogenkamp D."/>
            <person name="Dixit R."/>
            <person name="Oppert B."/>
            <person name="Jiang H."/>
            <person name="Zou Z."/>
            <person name="Marshall J."/>
            <person name="Elpidina E."/>
            <person name="Vinokurov K."/>
            <person name="Oppert C."/>
            <person name="Zou Z."/>
            <person name="Evans J."/>
            <person name="Lu Z."/>
            <person name="Zhao P."/>
            <person name="Sumathipala N."/>
            <person name="Altincicek B."/>
            <person name="Vilcinskas A."/>
            <person name="Williams M."/>
            <person name="Hultmark D."/>
            <person name="Hetru C."/>
            <person name="Jiang H."/>
            <person name="Grimmelikhuijzen C.J."/>
            <person name="Hauser F."/>
            <person name="Cazzamali G."/>
            <person name="Williamson M."/>
            <person name="Park Y."/>
            <person name="Li B."/>
            <person name="Tanaka Y."/>
            <person name="Predel R."/>
            <person name="Neupert S."/>
            <person name="Schachtner J."/>
            <person name="Verleyen P."/>
            <person name="Raible F."/>
            <person name="Bork P."/>
            <person name="Friedrich M."/>
            <person name="Walden K.K."/>
            <person name="Robertson H.M."/>
            <person name="Angeli S."/>
            <person name="Foret S."/>
            <person name="Bucher G."/>
            <person name="Schuetz S."/>
            <person name="Maleszka R."/>
            <person name="Wimmer E.A."/>
            <person name="Beeman R.W."/>
            <person name="Lorenzen M."/>
            <person name="Tomoyasu Y."/>
            <person name="Miller S.C."/>
            <person name="Grossmann D."/>
            <person name="Bucher G."/>
        </authorList>
    </citation>
    <scope>NUCLEOTIDE SEQUENCE [LARGE SCALE GENOMIC DNA]</scope>
    <source>
        <strain evidence="33 34">Georgia GA2</strain>
    </source>
</reference>
<dbReference type="InterPro" id="IPR001881">
    <property type="entry name" value="EGF-like_Ca-bd_dom"/>
</dbReference>
<evidence type="ECO:0000256" key="7">
    <source>
        <dbReference type="ARBA" id="ARBA00022583"/>
    </source>
</evidence>
<dbReference type="Gene3D" id="2.120.10.30">
    <property type="entry name" value="TolB, C-terminal domain"/>
    <property type="match status" value="8"/>
</dbReference>
<evidence type="ECO:0000256" key="8">
    <source>
        <dbReference type="ARBA" id="ARBA00022692"/>
    </source>
</evidence>
<dbReference type="Pfam" id="PF00057">
    <property type="entry name" value="Ldl_recept_a"/>
    <property type="match status" value="30"/>
</dbReference>
<evidence type="ECO:0000256" key="15">
    <source>
        <dbReference type="ARBA" id="ARBA00023036"/>
    </source>
</evidence>
<dbReference type="SMART" id="SM00192">
    <property type="entry name" value="LDLa"/>
    <property type="match status" value="32"/>
</dbReference>
<dbReference type="PROSITE" id="PS50026">
    <property type="entry name" value="EGF_3"/>
    <property type="match status" value="7"/>
</dbReference>
<feature type="disulfide bond" evidence="27">
    <location>
        <begin position="3507"/>
        <end position="3519"/>
    </location>
</feature>
<feature type="disulfide bond" evidence="26">
    <location>
        <begin position="4396"/>
        <end position="4413"/>
    </location>
</feature>
<dbReference type="InterPro" id="IPR018097">
    <property type="entry name" value="EGF_Ca-bd_CS"/>
</dbReference>
<feature type="disulfide bond" evidence="27">
    <location>
        <begin position="2661"/>
        <end position="2673"/>
    </location>
</feature>
<dbReference type="FunFam" id="2.120.10.30:FF:000008">
    <property type="entry name" value="Low-density lipoprotein receptor-related protein 4"/>
    <property type="match status" value="1"/>
</dbReference>
<dbReference type="GO" id="GO:0030425">
    <property type="term" value="C:dendrite"/>
    <property type="evidence" value="ECO:0007669"/>
    <property type="project" value="UniProtKB-SubCell"/>
</dbReference>
<feature type="disulfide bond" evidence="26">
    <location>
        <begin position="203"/>
        <end position="213"/>
    </location>
</feature>
<dbReference type="GO" id="GO:0017124">
    <property type="term" value="F:SH3 domain binding"/>
    <property type="evidence" value="ECO:0007669"/>
    <property type="project" value="UniProtKB-KW"/>
</dbReference>
<evidence type="ECO:0000256" key="30">
    <source>
        <dbReference type="SAM" id="Phobius"/>
    </source>
</evidence>
<keyword evidence="9 31" id="KW-0732">Signal</keyword>
<feature type="domain" description="EGF-like" evidence="32">
    <location>
        <begin position="2987"/>
        <end position="3025"/>
    </location>
</feature>
<feature type="repeat" description="LDL-receptor class B" evidence="28">
    <location>
        <begin position="1614"/>
        <end position="1656"/>
    </location>
</feature>
<feature type="disulfide bond" evidence="27">
    <location>
        <begin position="2557"/>
        <end position="2572"/>
    </location>
</feature>
<keyword evidence="12" id="KW-0106">Calcium</keyword>
<evidence type="ECO:0000256" key="19">
    <source>
        <dbReference type="ARBA" id="ARBA00023176"/>
    </source>
</evidence>
<feature type="disulfide bond" evidence="27">
    <location>
        <begin position="3647"/>
        <end position="3662"/>
    </location>
</feature>
<protein>
    <recommendedName>
        <fullName evidence="23">Low-density lipoprotein receptor-related protein 2</fullName>
    </recommendedName>
    <alternativeName>
        <fullName evidence="24">Glycoprotein 330</fullName>
    </alternativeName>
    <alternativeName>
        <fullName evidence="25">Megalin</fullName>
    </alternativeName>
</protein>
<evidence type="ECO:0000313" key="34">
    <source>
        <dbReference type="Proteomes" id="UP000007266"/>
    </source>
</evidence>
<feature type="repeat" description="LDL-receptor class B" evidence="28">
    <location>
        <begin position="1342"/>
        <end position="1384"/>
    </location>
</feature>
<comment type="similarity">
    <text evidence="4">Belongs to the LDLR family.</text>
</comment>
<feature type="disulfide bond" evidence="27">
    <location>
        <begin position="2867"/>
        <end position="2879"/>
    </location>
</feature>
<keyword evidence="19" id="KW-0168">Coated pit</keyword>
<feature type="disulfide bond" evidence="26">
    <location>
        <begin position="4209"/>
        <end position="4219"/>
    </location>
</feature>
<feature type="repeat" description="LDL-receptor class B" evidence="28">
    <location>
        <begin position="3948"/>
        <end position="3991"/>
    </location>
</feature>
<feature type="disulfide bond" evidence="27">
    <location>
        <begin position="3467"/>
        <end position="3479"/>
    </location>
</feature>
<dbReference type="SUPFAM" id="SSF57196">
    <property type="entry name" value="EGF/Laminin"/>
    <property type="match status" value="4"/>
</dbReference>
<feature type="repeat" description="LDL-receptor class B" evidence="28">
    <location>
        <begin position="739"/>
        <end position="781"/>
    </location>
</feature>
<evidence type="ECO:0000256" key="1">
    <source>
        <dbReference type="ARBA" id="ARBA00004247"/>
    </source>
</evidence>
<feature type="disulfide bond" evidence="27">
    <location>
        <begin position="2504"/>
        <end position="2522"/>
    </location>
</feature>
<feature type="disulfide bond" evidence="27">
    <location>
        <begin position="3766"/>
        <end position="3781"/>
    </location>
</feature>
<evidence type="ECO:0000256" key="21">
    <source>
        <dbReference type="ARBA" id="ARBA00023273"/>
    </source>
</evidence>
<feature type="disulfide bond" evidence="27">
    <location>
        <begin position="2545"/>
        <end position="2563"/>
    </location>
</feature>
<evidence type="ECO:0000313" key="33">
    <source>
        <dbReference type="EMBL" id="EFA06629.2"/>
    </source>
</evidence>
<feature type="disulfide bond" evidence="27">
    <location>
        <begin position="919"/>
        <end position="931"/>
    </location>
</feature>
<feature type="repeat" description="LDL-receptor class B" evidence="28">
    <location>
        <begin position="691"/>
        <end position="738"/>
    </location>
</feature>
<feature type="disulfide bond" evidence="27">
    <location>
        <begin position="3589"/>
        <end position="3601"/>
    </location>
</feature>
<evidence type="ECO:0000256" key="29">
    <source>
        <dbReference type="SAM" id="MobiDB-lite"/>
    </source>
</evidence>
<keyword evidence="17 26" id="KW-1015">Disulfide bond</keyword>
<evidence type="ECO:0000256" key="25">
    <source>
        <dbReference type="ARBA" id="ARBA00080738"/>
    </source>
</evidence>
<feature type="disulfide bond" evidence="27">
    <location>
        <begin position="2709"/>
        <end position="2721"/>
    </location>
</feature>
<dbReference type="Pfam" id="PF00058">
    <property type="entry name" value="Ldl_recept_b"/>
    <property type="match status" value="10"/>
</dbReference>
<keyword evidence="7" id="KW-0254">Endocytosis</keyword>
<feature type="domain" description="EGF-like" evidence="32">
    <location>
        <begin position="4426"/>
        <end position="4461"/>
    </location>
</feature>
<feature type="disulfide bond" evidence="27">
    <location>
        <begin position="2874"/>
        <end position="2892"/>
    </location>
</feature>
<dbReference type="FunFam" id="2.120.10.30:FF:000241">
    <property type="entry name" value="Low-density lipoprotein receptor-related protein 6"/>
    <property type="match status" value="4"/>
</dbReference>
<dbReference type="PROSITE" id="PS00022">
    <property type="entry name" value="EGF_1"/>
    <property type="match status" value="6"/>
</dbReference>
<dbReference type="PROSITE" id="PS50068">
    <property type="entry name" value="LDLRA_2"/>
    <property type="match status" value="32"/>
</dbReference>
<dbReference type="Pfam" id="PF14670">
    <property type="entry name" value="FXa_inhibition"/>
    <property type="match status" value="1"/>
</dbReference>
<feature type="disulfide bond" evidence="27">
    <location>
        <begin position="2594"/>
        <end position="2609"/>
    </location>
</feature>
<evidence type="ECO:0000256" key="20">
    <source>
        <dbReference type="ARBA" id="ARBA00023180"/>
    </source>
</evidence>
<evidence type="ECO:0000256" key="9">
    <source>
        <dbReference type="ARBA" id="ARBA00022729"/>
    </source>
</evidence>
<feature type="disulfide bond" evidence="27">
    <location>
        <begin position="2929"/>
        <end position="2944"/>
    </location>
</feature>
<dbReference type="SMART" id="SM00179">
    <property type="entry name" value="EGF_CA"/>
    <property type="match status" value="8"/>
</dbReference>
<keyword evidence="14 30" id="KW-1133">Transmembrane helix</keyword>
<dbReference type="PROSITE" id="PS01209">
    <property type="entry name" value="LDLRA_1"/>
    <property type="match status" value="14"/>
</dbReference>
<dbReference type="CDD" id="cd00054">
    <property type="entry name" value="EGF_CA"/>
    <property type="match status" value="2"/>
</dbReference>
<evidence type="ECO:0000256" key="12">
    <source>
        <dbReference type="ARBA" id="ARBA00022837"/>
    </source>
</evidence>
<dbReference type="SUPFAM" id="SSF63825">
    <property type="entry name" value="YWTD domain"/>
    <property type="match status" value="8"/>
</dbReference>
<evidence type="ECO:0000259" key="32">
    <source>
        <dbReference type="PROSITE" id="PS50026"/>
    </source>
</evidence>
<evidence type="ECO:0000256" key="6">
    <source>
        <dbReference type="ARBA" id="ARBA00022536"/>
    </source>
</evidence>
<feature type="disulfide bond" evidence="27">
    <location>
        <begin position="3666"/>
        <end position="3678"/>
    </location>
</feature>
<feature type="repeat" description="LDL-receptor class B" evidence="28">
    <location>
        <begin position="1296"/>
        <end position="1341"/>
    </location>
</feature>
<dbReference type="GO" id="GO:0007605">
    <property type="term" value="P:sensory perception of sound"/>
    <property type="evidence" value="ECO:0007669"/>
    <property type="project" value="UniProtKB-KW"/>
</dbReference>
<keyword evidence="33" id="KW-0449">Lipoprotein</keyword>
<feature type="disulfide bond" evidence="27">
    <location>
        <begin position="3447"/>
        <end position="3462"/>
    </location>
</feature>
<dbReference type="InterPro" id="IPR009030">
    <property type="entry name" value="Growth_fac_rcpt_cys_sf"/>
</dbReference>
<dbReference type="CDD" id="cd00112">
    <property type="entry name" value="LDLa"/>
    <property type="match status" value="30"/>
</dbReference>
<evidence type="ECO:0000256" key="23">
    <source>
        <dbReference type="ARBA" id="ARBA00074420"/>
    </source>
</evidence>
<feature type="disulfide bond" evidence="27">
    <location>
        <begin position="3569"/>
        <end position="3584"/>
    </location>
</feature>
<feature type="repeat" description="LDL-receptor class B" evidence="28">
    <location>
        <begin position="425"/>
        <end position="468"/>
    </location>
</feature>
<feature type="disulfide bond" evidence="26">
    <location>
        <begin position="4327"/>
        <end position="4336"/>
    </location>
</feature>
<feature type="disulfide bond" evidence="27">
    <location>
        <begin position="2668"/>
        <end position="2686"/>
    </location>
</feature>
<dbReference type="SMART" id="SM00181">
    <property type="entry name" value="EGF"/>
    <property type="match status" value="25"/>
</dbReference>
<keyword evidence="8 30" id="KW-0812">Transmembrane</keyword>
<dbReference type="SMART" id="SM00135">
    <property type="entry name" value="LY"/>
    <property type="match status" value="33"/>
</dbReference>
<feature type="disulfide bond" evidence="27">
    <location>
        <begin position="3557"/>
        <end position="3575"/>
    </location>
</feature>
<dbReference type="GO" id="GO:0007399">
    <property type="term" value="P:nervous system development"/>
    <property type="evidence" value="ECO:0007669"/>
    <property type="project" value="UniProtKB-KW"/>
</dbReference>
<dbReference type="PROSITE" id="PS01186">
    <property type="entry name" value="EGF_2"/>
    <property type="match status" value="4"/>
</dbReference>
<keyword evidence="10" id="KW-0677">Repeat</keyword>
<feature type="disulfide bond" evidence="27">
    <location>
        <begin position="1001"/>
        <end position="1013"/>
    </location>
</feature>
<dbReference type="PANTHER" id="PTHR22722:SF5">
    <property type="entry name" value="LOW-DENSITY LIPOPROTEIN RECEPTOR-RELATED PROTEIN 1B"/>
    <property type="match status" value="1"/>
</dbReference>
<feature type="disulfide bond" evidence="27">
    <location>
        <begin position="2828"/>
        <end position="2840"/>
    </location>
</feature>
<feature type="signal peptide" evidence="31">
    <location>
        <begin position="1"/>
        <end position="18"/>
    </location>
</feature>
<feature type="disulfide bond" evidence="27">
    <location>
        <begin position="3596"/>
        <end position="3614"/>
    </location>
</feature>
<dbReference type="InterPro" id="IPR036055">
    <property type="entry name" value="LDL_receptor-like_sf"/>
</dbReference>
<evidence type="ECO:0000256" key="18">
    <source>
        <dbReference type="ARBA" id="ARBA00023170"/>
    </source>
</evidence>
<feature type="disulfide bond" evidence="27">
    <location>
        <begin position="3685"/>
        <end position="3700"/>
    </location>
</feature>
<keyword evidence="21" id="KW-0966">Cell projection</keyword>
<evidence type="ECO:0000256" key="13">
    <source>
        <dbReference type="ARBA" id="ARBA00022902"/>
    </source>
</evidence>
<feature type="disulfide bond" evidence="27">
    <location>
        <begin position="2835"/>
        <end position="2853"/>
    </location>
</feature>
<feature type="disulfide bond" evidence="26">
    <location>
        <begin position="4163"/>
        <end position="4173"/>
    </location>
</feature>
<dbReference type="GO" id="GO:0006897">
    <property type="term" value="P:endocytosis"/>
    <property type="evidence" value="ECO:0007669"/>
    <property type="project" value="UniProtKB-KW"/>
</dbReference>
<reference evidence="33 34" key="2">
    <citation type="journal article" date="2010" name="Nucleic Acids Res.">
        <title>BeetleBase in 2010: revisions to provide comprehensive genomic information for Tribolium castaneum.</title>
        <authorList>
            <person name="Kim H.S."/>
            <person name="Murphy T."/>
            <person name="Xia J."/>
            <person name="Caragea D."/>
            <person name="Park Y."/>
            <person name="Beeman R.W."/>
            <person name="Lorenzen M.D."/>
            <person name="Butcher S."/>
            <person name="Manak J.R."/>
            <person name="Brown S.J."/>
        </authorList>
    </citation>
    <scope>GENOME REANNOTATION</scope>
    <source>
        <strain evidence="33 34">Georgia GA2</strain>
    </source>
</reference>
<keyword evidence="6 26" id="KW-0245">EGF-like domain</keyword>
<keyword evidence="11" id="KW-1009">Hearing</keyword>
<dbReference type="PRINTS" id="PR00261">
    <property type="entry name" value="LDLRECEPTOR"/>
</dbReference>
<feature type="repeat" description="LDL-receptor class B" evidence="28">
    <location>
        <begin position="1385"/>
        <end position="1433"/>
    </location>
</feature>
<feature type="disulfide bond" evidence="27">
    <location>
        <begin position="3474"/>
        <end position="3492"/>
    </location>
</feature>
<dbReference type="FunFam" id="2.10.25.10:FF:000009">
    <property type="entry name" value="Low-density lipoprotein receptor isoform 1"/>
    <property type="match status" value="1"/>
</dbReference>
<feature type="disulfide bond" evidence="27">
    <location>
        <begin position="2754"/>
        <end position="2772"/>
    </location>
</feature>
<evidence type="ECO:0000256" key="2">
    <source>
        <dbReference type="ARBA" id="ARBA00004279"/>
    </source>
</evidence>
<dbReference type="OMA" id="WNLNHGA"/>
<evidence type="ECO:0000256" key="3">
    <source>
        <dbReference type="ARBA" id="ARBA00004489"/>
    </source>
</evidence>
<evidence type="ECO:0000256" key="31">
    <source>
        <dbReference type="SAM" id="SignalP"/>
    </source>
</evidence>
<feature type="disulfide bond" evidence="27">
    <location>
        <begin position="1008"/>
        <end position="1026"/>
    </location>
</feature>
<dbReference type="PANTHER" id="PTHR22722">
    <property type="entry name" value="LOW-DENSITY LIPOPROTEIN RECEPTOR-RELATED PROTEIN 2-RELATED"/>
    <property type="match status" value="1"/>
</dbReference>
<feature type="disulfide bond" evidence="27">
    <location>
        <begin position="2747"/>
        <end position="2759"/>
    </location>
</feature>
<feature type="domain" description="EGF-like" evidence="32">
    <location>
        <begin position="4388"/>
        <end position="4425"/>
    </location>
</feature>
<feature type="disulfide bond" evidence="27">
    <location>
        <begin position="3550"/>
        <end position="3562"/>
    </location>
</feature>
<keyword evidence="15" id="KW-0729">SH3-binding</keyword>
<evidence type="ECO:0000256" key="4">
    <source>
        <dbReference type="ARBA" id="ARBA00009939"/>
    </source>
</evidence>
<dbReference type="SUPFAM" id="SSF57424">
    <property type="entry name" value="LDL receptor-like module"/>
    <property type="match status" value="31"/>
</dbReference>
<feature type="disulfide bond" evidence="27">
    <location>
        <begin position="2917"/>
        <end position="2935"/>
    </location>
</feature>
<feature type="disulfide bond" evidence="26">
    <location>
        <begin position="4392"/>
        <end position="4402"/>
    </location>
</feature>
<feature type="disulfide bond" evidence="26">
    <location>
        <begin position="4193"/>
        <end position="4202"/>
    </location>
</feature>
<feature type="disulfide bond" evidence="27">
    <location>
        <begin position="32"/>
        <end position="44"/>
    </location>
</feature>
<feature type="disulfide bond" evidence="27">
    <location>
        <begin position="3754"/>
        <end position="3772"/>
    </location>
</feature>
<feature type="disulfide bond" evidence="26">
    <location>
        <begin position="4430"/>
        <end position="4440"/>
    </location>
</feature>
<feature type="disulfide bond" evidence="27">
    <location>
        <begin position="882"/>
        <end position="900"/>
    </location>
</feature>
<dbReference type="EMBL" id="KQ971352">
    <property type="protein sequence ID" value="EFA06629.2"/>
    <property type="molecule type" value="Genomic_DNA"/>
</dbReference>
<feature type="repeat" description="LDL-receptor class B" evidence="28">
    <location>
        <begin position="1961"/>
        <end position="2003"/>
    </location>
</feature>
<evidence type="ECO:0000256" key="26">
    <source>
        <dbReference type="PROSITE-ProRule" id="PRU00076"/>
    </source>
</evidence>
<dbReference type="FunFam" id="4.10.400.10:FF:000007">
    <property type="entry name" value="Low density lipoprotein receptor-related protein 1"/>
    <property type="match status" value="1"/>
</dbReference>
<dbReference type="FunFam" id="2.120.10.30:FF:000132">
    <property type="entry name" value="Uncharacterized protein"/>
    <property type="match status" value="1"/>
</dbReference>
<dbReference type="FunFam" id="4.10.400.10:FF:000011">
    <property type="entry name" value="Low-density lipoprotein receptor-related protein 1"/>
    <property type="match status" value="1"/>
</dbReference>
<dbReference type="Pfam" id="PF24468">
    <property type="entry name" value="EGF_LRP2"/>
    <property type="match status" value="1"/>
</dbReference>
<evidence type="ECO:0000256" key="11">
    <source>
        <dbReference type="ARBA" id="ARBA00022740"/>
    </source>
</evidence>
<feature type="disulfide bond" evidence="27">
    <location>
        <begin position="1020"/>
        <end position="1035"/>
    </location>
</feature>
<dbReference type="InterPro" id="IPR023415">
    <property type="entry name" value="LDLR_class-A_CS"/>
</dbReference>
<feature type="domain" description="EGF-like" evidence="32">
    <location>
        <begin position="4205"/>
        <end position="4241"/>
    </location>
</feature>
<keyword evidence="13" id="KW-0524">Neurogenesis</keyword>
<keyword evidence="34" id="KW-1185">Reference proteome</keyword>
<feature type="disulfide bond" evidence="26">
    <location>
        <begin position="4451"/>
        <end position="4460"/>
    </location>
</feature>
<evidence type="ECO:0000256" key="24">
    <source>
        <dbReference type="ARBA" id="ARBA00077868"/>
    </source>
</evidence>
<dbReference type="eggNOG" id="KOG1215">
    <property type="taxonomic scope" value="Eukaryota"/>
</dbReference>
<feature type="disulfide bond" evidence="26">
    <location>
        <begin position="4306"/>
        <end position="4316"/>
    </location>
</feature>
<dbReference type="HOGENOM" id="CLU_000085_2_0_1"/>
<feature type="transmembrane region" description="Helical" evidence="30">
    <location>
        <begin position="4479"/>
        <end position="4504"/>
    </location>
</feature>
<feature type="region of interest" description="Disordered" evidence="29">
    <location>
        <begin position="4554"/>
        <end position="4582"/>
    </location>
</feature>
<feature type="disulfide bond" evidence="27">
    <location>
        <begin position="2582"/>
        <end position="2600"/>
    </location>
</feature>
<dbReference type="FunFam" id="4.10.400.10:FF:000005">
    <property type="entry name" value="low-density lipoprotein receptor-related protein 1B"/>
    <property type="match status" value="1"/>
</dbReference>
<dbReference type="Pfam" id="PF12662">
    <property type="entry name" value="cEGF"/>
    <property type="match status" value="1"/>
</dbReference>
<dbReference type="GO" id="GO:0005509">
    <property type="term" value="F:calcium ion binding"/>
    <property type="evidence" value="ECO:0007669"/>
    <property type="project" value="InterPro"/>
</dbReference>
<feature type="disulfide bond" evidence="27">
    <location>
        <begin position="926"/>
        <end position="944"/>
    </location>
</feature>
<evidence type="ECO:0000256" key="27">
    <source>
        <dbReference type="PROSITE-ProRule" id="PRU00124"/>
    </source>
</evidence>
<dbReference type="InterPro" id="IPR002172">
    <property type="entry name" value="LDrepeatLR_classA_rpt"/>
</dbReference>
<evidence type="ECO:0000256" key="10">
    <source>
        <dbReference type="ARBA" id="ARBA00022737"/>
    </source>
</evidence>
<feature type="repeat" description="LDL-receptor class B" evidence="28">
    <location>
        <begin position="2316"/>
        <end position="2360"/>
    </location>
</feature>
<dbReference type="GO" id="GO:0016324">
    <property type="term" value="C:apical plasma membrane"/>
    <property type="evidence" value="ECO:0007669"/>
    <property type="project" value="UniProtKB-SubCell"/>
</dbReference>
<feature type="domain" description="EGF-like" evidence="32">
    <location>
        <begin position="4159"/>
        <end position="4203"/>
    </location>
</feature>
<feature type="disulfide bond" evidence="27">
    <location>
        <begin position="3403"/>
        <end position="3418"/>
    </location>
</feature>
<dbReference type="Gene3D" id="2.10.25.10">
    <property type="entry name" value="Laminin"/>
    <property type="match status" value="13"/>
</dbReference>
<dbReference type="InterPro" id="IPR026823">
    <property type="entry name" value="cEGF"/>
</dbReference>
<dbReference type="InterPro" id="IPR011042">
    <property type="entry name" value="6-blade_b-propeller_TolB-like"/>
</dbReference>
<keyword evidence="16 30" id="KW-0472">Membrane</keyword>
<dbReference type="InParanoid" id="D6WSD9"/>
<dbReference type="PROSITE" id="PS51120">
    <property type="entry name" value="LDLRB"/>
    <property type="match status" value="17"/>
</dbReference>
<feature type="repeat" description="LDL-receptor class B" evidence="28">
    <location>
        <begin position="2361"/>
        <end position="2403"/>
    </location>
</feature>
<dbReference type="InterPro" id="IPR051221">
    <property type="entry name" value="LDLR-related"/>
</dbReference>
<feature type="disulfide bond" evidence="27">
    <location>
        <begin position="39"/>
        <end position="57"/>
    </location>
</feature>
<feature type="disulfide bond" evidence="27">
    <location>
        <begin position="3712"/>
        <end position="3730"/>
    </location>
</feature>
<dbReference type="FunFam" id="2.120.10.30:FF:000035">
    <property type="entry name" value="Low-density lipoprotein receptor-related protein 2"/>
    <property type="match status" value="1"/>
</dbReference>
<dbReference type="Gene3D" id="4.10.400.10">
    <property type="entry name" value="Low-density Lipoprotein Receptor"/>
    <property type="match status" value="31"/>
</dbReference>
<organism evidence="33 34">
    <name type="scientific">Tribolium castaneum</name>
    <name type="common">Red flour beetle</name>
    <dbReference type="NCBI Taxonomy" id="7070"/>
    <lineage>
        <taxon>Eukaryota</taxon>
        <taxon>Metazoa</taxon>
        <taxon>Ecdysozoa</taxon>
        <taxon>Arthropoda</taxon>
        <taxon>Hexapoda</taxon>
        <taxon>Insecta</taxon>
        <taxon>Pterygota</taxon>
        <taxon>Neoptera</taxon>
        <taxon>Endopterygota</taxon>
        <taxon>Coleoptera</taxon>
        <taxon>Polyphaga</taxon>
        <taxon>Cucujiformia</taxon>
        <taxon>Tenebrionidae</taxon>
        <taxon>Tenebrionidae incertae sedis</taxon>
        <taxon>Tribolium</taxon>
    </lineage>
</organism>
<dbReference type="GO" id="GO:0005886">
    <property type="term" value="C:plasma membrane"/>
    <property type="evidence" value="ECO:0000318"/>
    <property type="project" value="GO_Central"/>
</dbReference>
<sequence length="4582" mass="512750">MRCDFLLGLLMMVWGAQGGTTTAPATKTASTCDSDQFQCLDGPCIPSHWRCDGQPDCADGSDEPFECIQTQTCRPEQFQCALTRKCLPLGWVCDEDQDCGTSTTLGVDTSDEDPSQCHKEIKCPWNQAKCGFGPECAPIKKFCDKQRDCVNGGDEWDFCRNSTFSCDKLVCSYGCRPTGEGPKCFCPEGQRPEGSRCVDADECELDNTCAQVCKNTVGSFECSCVSGYEKNGTDCVALNVPPALDASIVFSTQAEIARLKLSGEAWSSNSSLQLLNSTALEFVFNNHSICYVHHNFSKASLVCVNIDDFSQKTELKTQSTLLEFESVQQMAMDWVSRNWYFLDDQREIFLVCSERLEWCNILIENDLSKPRALALDPTRGYMFFTKWGHSPPMVERCKMDGSERKAVVNHKIVYPYGVTVDYPTQHIYWVDTYLDFVERVDYDGKDRKTIMRGLKVQNLYGISVFQRKLYLSSWYSNDIIELDKFTMKEKILVQNISRPFNVLVYHRQRQPVVPHPCNSHSDCSHLCISNWKRDIAVKKCLCAAGYQMTENNQCVVKPSQRYLLLAKGKPASIKGIELDSNKETMIPITGINQPMAIDYDVKTGTIIYSDSHRKVIEGAKINDSSHKTIFQKNVRRCDGLAFDWMSRNVYWTDEEMGSIGVFKLANSSQNRILLQDAFYNPLSIVLDPGRGVMYWADWSSIYPNKGRIHVVNMDGKNLKDFVEVNIDWPSGLTIDFVEKRLYWSDRHLRKIESVDFNGVNRRVELAKVMETPFGLALGPGKTLYFTEFTKGTVMAYNNKTGFRQLDQSNPPIFDIKLYDATAQQGENECTKNTPDCPELCLPTPSDPVCECSSGYKNVNKTCVRDVAPNQAFSVCGPHDFQCKNLKCIPYQQTCDRIDNCGDQSDEALGPDGPCKDVICPANQIKCDNQTCISKYWACDGEQDCVDGSDEDEKRCSEVCSAAQFKCAVSKRCIPSVWKCDNVADCGPEDMSDEADCVKKQCEVNEFTCANGRCISQVLYCDGVDDCKDSSDEINCTECQVTEFFCPSTATCLPNSKKCDGQIDCNGGYDEYECNENLNCGKTEFKCANNLECIPESYVCDGDLDCLDASDEKHCNKTAHHNTTSPATSPTCHHPSRFCDNSTKCITVDHLCDNIADCSDGSDEGGRCSEQLCDLRLDCSHYCHNAPEGLICSCPPDLHLQPDRIHCSKAHPCDTWGVCSQKCIAVGERYKCGCFKGYVLESDRFTCKSTSGATPYVIFSNRHELKAVELVTFNVKSFISSLKNTIALDFYYTKNANMVFWTDVIDDKIYRGTVVGGSLSNIEVVVQTGLSTAEGLAVDWIGENLYWVESNLDQIEVAKLDGRFRRTLVAGEMESPRAVAVDPRDGYLFWTDWDNNAPRIERCSLAGLDREIVVRVDKIADAGWPNGLTLDYVLRRIYWIDARSDSIHTTKYDGSEHHEVMRNHETLSHPFAIALFENYVYWTDWRTNSVVRANKFTGGDVAVIQRTLTQPFDIQIMHPARQPRDGPNPCGVNNGGCSHLCLLHTNRTYRCDCPHVMRLSADNKTCVVNERVLLIARTSEIRGVDILQPYYHTIPTISAPQVLNPVQLEYLARNNTLYWADSQISEIKRSGLTTGPIQTLIDTGLKNPSGLAIDWLSNLMFVSSPQGITVSNLDAEFITTIIDNLNVLSVAAHPRLGQLFWIATTNETFIETSAMDGSKRTKIVTGLQSHSHSLCVDLHADKLYWVSEFEIYFSNLDGKDVTKLKLPHVSVLAATVYQEHVYYADDDDHTIHIVDKMTGGNDTILRNNTGSVFALRIYDPMEQKGFHPCANSQCSDLCLPTSATTFRCRCATGYHTDPQNPNKCVGVEEFIFYSVNWEIRGLALNGNNQTAVLGPISRISMATAIDFVAESDLLFWADSDRGSITSIKRDGTQRRHIIEPTEAMDSVPVDWLTGLAVDWIAGNMYWCDSKRGVIEVARLDGSKQHVLLANEIGKPTAIAVDPARGVMVWAGGPRLEIATMDGRNRNLLVNSSVAISDVTLDSDQRKVYFCDTSRHTIEVIGYDGSGHEVLVNDTLENPTALTILDDKLYWLDKTFEKGSLLSAPLSNLSNYKILLRDVGDFLKDIQIFSKRKQTGTNPCAQNNGGCEQLCLYNGTHPVCVCSHGKISSDGKTCEAFKTFVMYSRVVSIDSIQMLDDENLQNAPHPSIKNNTLLKNAIGLSFSYKHQRLFYSDIQKGSINAVYYNGTDHRIIVEGQGSVEGLAYEQVHNMLYWTCNNHATINRVNLTDQMTNSSQVEQIVRLRSQDKPRGIAVDSCGARVFWTNWNSHQPSIERVFLSGYNREAIIKTDIRMPNALTLDHKAQKLYWGDARLDKIERCEYDGSNRVILAKVTPQHPFALAVYADYIYWTDWMLHAVLRADKLTGQNVVWLRRDVARPMGIVTIANDTEDCFYNPCKILNGGCEEICTLNASAMVQCSCMDGRILAEDRKRCYSNTKACDQYDSFRCSDGGCVPFKLTCDGIAHCSDKSDEEPGYCGHRTCLQGWFHCNNKRCVERKDKCNGVDDCGDASDEENCSCSEDEYFRCSSGECIQKVLRCDNDPDCDDASDEMGCEVRNCTLDFHDGNMINCENTTACIHKDWFCDGENDCWDWADEKNCTGREKRCDIFQFQCSNGTCISLEARCDGKDDCHDAKSTRGLSSDEENCRVMEGHCQNDQFMCGDSRCIPLSWHCNGNPDCLDNSDEYDCHHQCRSDQFKCDNSECIPLSWQCDGHPDCMDQSDESKHCELRECENGDFRCNSTGRCISRLWLCDGEADCLDGADEHKDQGCGVCTSEHFQCVNGVCINKMYYCDGDKDCNDGSDEPPECHKTCTSDEFACNNGKCIMDLLKCDGNDDCGDGSDEGKDCHNEGDYCKGKGWFHCGNGVCINDTLLCNGENNCGDFSDETKCRINECTAQPPPCSQKCVDKPIGYECQCHTGYQTSAKDKHLCEDINECLARPCSQLCRNTRGSFHCSCAPGYILHPDGRTCGSNSIVPVTLILANRYYIREIDMTGQSTLLAHNLTNAVALDYDWSSKCIYWSDVTQLGSSIKRLCNYKNSSSEIEVLHSPTLQNPDGLAVDWVGRNLYWCDKGLDTLEVSSLDGRFRRVLISKGLEEPRAVALDPLRGYLYWTDWGTHAHIGKAGMDGSNQQIIVNSSLGWPNALTISYETKELFWADAREDYIAVSDLDGHNIHRIMSREKNHYLQLHHVFAIDIWEDYIYWTDWETKSVERCHKYTGNNCTKIMTTVHRPMDIRVVHPLKQPKIKNPCEKANCSALCLLTPQEPFYKCVCPENYVLKEDGKSCEANCTSAHFECKKSYKCIPFWWKCDTQDDCGDGSDEPSDCRPFKCMPGQYQCDNGHCTHPSDLCNGNDDCGDQSDEKDCEHYTCLNTQFRCPGNGTIAPRCIPSKFRCNKHPDCPLGEDESSCPPATCPPNQFKCANDKCIPAVWVCDTDNDCGDNSDEQQDCQSRTCSPQHYRCSSGRCIPMSWRCDGDPDCANNEDEPPSCSQPEFHTCEPTYFKCKNNKCIPGRWRCDYDNDCGDSSDEVDCVPRNCSESEFRCGDGRCIRGAQKCDGEFQCEDRSDEANCHTHCKKNEFQCANPQVCIYLEWKCDGEADCSDGSDEANCSDTCPDNGFKCHNGLCINEDWRCDGQKDCEDGSDEMFCSLVGCLPGRFRCKNHTCVPVSFLCDGHDQCEDGSDEDPHICHRFNICPPDQFTCKNGHCIKNSLRCDGRNDCSDNSDEENCNNSTCKWNTCSQICIEAKHNVPVCDWANLVLVSEAELRLMSPYKPGDSNKLRSKTLATAPGYKVDAVDILYGRTESVAFWTDHQNKRIQSVVLRLNESRARRDSDVRTVTSGLHDPRGISVDWVARRLYVTDGVRILASTIDGLYVYTVLRGEMKQPRDIVVVPQDGVLFWSDWGPPARIETAHMDGNKRRVLVNSAILYPTGLAVDYTTRRLYWADPKTMTVETVKFDGSDRHVVRHFGKEMKPYKIEVFENYLFVTTYQKHDVLRLNKFGNGNVTHLSQGLTRIADILILHEQKQDQSVNNTCVDFCHHTEFCLLSPNTATCTCADGYVKDNLTCKAVASRTPNCPLNCNSGTCKIVQGQNPKCFCPAQYTGPRCEHFRCSQYCKNKGMCYVDLAAPQSPDSLPPLRCNCAPQWTGERCETPVNLCDGRCYNGGTCFTPKPEMPVCNCPSGFTGSRCQNCAQLVCQNGGVCVKDTCKCPVGYSGRHCEISFCGKNGKPITTSSGLKCSCLPGFGGEKCEQDRCYQHCQNGGTCRMGTKQPECDCPAFFGGRRCEIDLCTGGEPPKGCAKRCVCGNGGSCVIMNGRPVCKCQRPWGGLKCEIYVGNADTCAGLCQNGGVCQILSPHVDPICQCPQSWTGPRCTQLAVCANYCQNGGTCDVSDGLPYCRCPADFDGVKCELLAKLDEAVAHKDVGRGVVVPVIAAIVVIIVILVVFLAFDYFYRKRQSFSHERLQENDFNNPMYQDRDAEPFTLDADKSGNFANPVYESVYNGTGSGRGEEKAVLLQHPADEAPTPAPEEI</sequence>
<feature type="repeat" description="LDL-receptor class B" evidence="28">
    <location>
        <begin position="1434"/>
        <end position="1478"/>
    </location>
</feature>
<evidence type="ECO:0000256" key="17">
    <source>
        <dbReference type="ARBA" id="ARBA00023157"/>
    </source>
</evidence>
<feature type="disulfide bond" evidence="26">
    <location>
        <begin position="4415"/>
        <end position="4424"/>
    </location>
</feature>
<feature type="chain" id="PRO_5007310771" description="Low-density lipoprotein receptor-related protein 2" evidence="31">
    <location>
        <begin position="19"/>
        <end position="4582"/>
    </location>
</feature>
<evidence type="ECO:0000256" key="16">
    <source>
        <dbReference type="ARBA" id="ARBA00023136"/>
    </source>
</evidence>
<feature type="disulfide bond" evidence="27">
    <location>
        <begin position="875"/>
        <end position="887"/>
    </location>
</feature>
<gene>
    <name evidence="33" type="primary">AUGUSTUS-3.0.2_09548</name>
    <name evidence="33" type="ORF">TcasGA2_TC009548</name>
</gene>
<evidence type="ECO:0000256" key="14">
    <source>
        <dbReference type="ARBA" id="ARBA00022989"/>
    </source>
</evidence>